<comment type="caution">
    <text evidence="1">The sequence shown here is derived from an EMBL/GenBank/DDBJ whole genome shotgun (WGS) entry which is preliminary data.</text>
</comment>
<sequence>MNESVCIAYLKVNKTAISTFEPNLSDCLRQREPNILNDLNGMSDLYIVSLHSCISPSLSLLLPPSVSQFELSPSTGTSQCVWL</sequence>
<proteinExistence type="predicted"/>
<dbReference type="EMBL" id="JAYMGO010000013">
    <property type="protein sequence ID" value="KAL1263081.1"/>
    <property type="molecule type" value="Genomic_DNA"/>
</dbReference>
<keyword evidence="2" id="KW-1185">Reference proteome</keyword>
<evidence type="ECO:0000313" key="2">
    <source>
        <dbReference type="Proteomes" id="UP001558613"/>
    </source>
</evidence>
<protein>
    <submittedName>
        <fullName evidence="1">Uncharacterized protein</fullName>
    </submittedName>
</protein>
<gene>
    <name evidence="1" type="ORF">QQF64_005820</name>
</gene>
<dbReference type="Proteomes" id="UP001558613">
    <property type="component" value="Unassembled WGS sequence"/>
</dbReference>
<accession>A0ABR3MFL8</accession>
<organism evidence="1 2">
    <name type="scientific">Cirrhinus molitorella</name>
    <name type="common">mud carp</name>
    <dbReference type="NCBI Taxonomy" id="172907"/>
    <lineage>
        <taxon>Eukaryota</taxon>
        <taxon>Metazoa</taxon>
        <taxon>Chordata</taxon>
        <taxon>Craniata</taxon>
        <taxon>Vertebrata</taxon>
        <taxon>Euteleostomi</taxon>
        <taxon>Actinopterygii</taxon>
        <taxon>Neopterygii</taxon>
        <taxon>Teleostei</taxon>
        <taxon>Ostariophysi</taxon>
        <taxon>Cypriniformes</taxon>
        <taxon>Cyprinidae</taxon>
        <taxon>Labeoninae</taxon>
        <taxon>Labeonini</taxon>
        <taxon>Cirrhinus</taxon>
    </lineage>
</organism>
<reference evidence="1 2" key="1">
    <citation type="submission" date="2023-09" db="EMBL/GenBank/DDBJ databases">
        <authorList>
            <person name="Wang M."/>
        </authorList>
    </citation>
    <scope>NUCLEOTIDE SEQUENCE [LARGE SCALE GENOMIC DNA]</scope>
    <source>
        <strain evidence="1">GT-2023</strain>
        <tissue evidence="1">Liver</tissue>
    </source>
</reference>
<name>A0ABR3MFL8_9TELE</name>
<evidence type="ECO:0000313" key="1">
    <source>
        <dbReference type="EMBL" id="KAL1263081.1"/>
    </source>
</evidence>